<evidence type="ECO:0000256" key="2">
    <source>
        <dbReference type="ARBA" id="ARBA00022692"/>
    </source>
</evidence>
<keyword evidence="8" id="KW-1185">Reference proteome</keyword>
<evidence type="ECO:0000256" key="1">
    <source>
        <dbReference type="ARBA" id="ARBA00004651"/>
    </source>
</evidence>
<evidence type="ECO:0000259" key="6">
    <source>
        <dbReference type="PROSITE" id="PS50850"/>
    </source>
</evidence>
<dbReference type="InterPro" id="IPR020846">
    <property type="entry name" value="MFS_dom"/>
</dbReference>
<evidence type="ECO:0000256" key="4">
    <source>
        <dbReference type="ARBA" id="ARBA00023136"/>
    </source>
</evidence>
<dbReference type="EMBL" id="BNAI01000010">
    <property type="protein sequence ID" value="GHF25511.1"/>
    <property type="molecule type" value="Genomic_DNA"/>
</dbReference>
<keyword evidence="4 5" id="KW-0472">Membrane</keyword>
<evidence type="ECO:0000256" key="5">
    <source>
        <dbReference type="SAM" id="Phobius"/>
    </source>
</evidence>
<dbReference type="Gene3D" id="1.20.1250.20">
    <property type="entry name" value="MFS general substrate transporter like domains"/>
    <property type="match status" value="2"/>
</dbReference>
<evidence type="ECO:0000313" key="7">
    <source>
        <dbReference type="EMBL" id="GHF25511.1"/>
    </source>
</evidence>
<dbReference type="PANTHER" id="PTHR23514">
    <property type="entry name" value="BYPASS OF STOP CODON PROTEIN 6"/>
    <property type="match status" value="1"/>
</dbReference>
<dbReference type="InterPro" id="IPR036259">
    <property type="entry name" value="MFS_trans_sf"/>
</dbReference>
<evidence type="ECO:0000313" key="8">
    <source>
        <dbReference type="Proteomes" id="UP000617531"/>
    </source>
</evidence>
<accession>A0A8J3M6A6</accession>
<proteinExistence type="predicted"/>
<feature type="transmembrane region" description="Helical" evidence="5">
    <location>
        <begin position="102"/>
        <end position="123"/>
    </location>
</feature>
<dbReference type="PANTHER" id="PTHR23514:SF13">
    <property type="entry name" value="INNER MEMBRANE PROTEIN YBJJ"/>
    <property type="match status" value="1"/>
</dbReference>
<comment type="subcellular location">
    <subcellularLocation>
        <location evidence="1">Cell membrane</location>
        <topology evidence="1">Multi-pass membrane protein</topology>
    </subcellularLocation>
</comment>
<dbReference type="InterPro" id="IPR051788">
    <property type="entry name" value="MFS_Transporter"/>
</dbReference>
<evidence type="ECO:0000256" key="3">
    <source>
        <dbReference type="ARBA" id="ARBA00022989"/>
    </source>
</evidence>
<feature type="transmembrane region" description="Helical" evidence="5">
    <location>
        <begin position="370"/>
        <end position="391"/>
    </location>
</feature>
<keyword evidence="2 5" id="KW-0812">Transmembrane</keyword>
<keyword evidence="3 5" id="KW-1133">Transmembrane helix</keyword>
<comment type="caution">
    <text evidence="7">The sequence shown here is derived from an EMBL/GenBank/DDBJ whole genome shotgun (WGS) entry which is preliminary data.</text>
</comment>
<dbReference type="CDD" id="cd17393">
    <property type="entry name" value="MFS_MosC_like"/>
    <property type="match status" value="1"/>
</dbReference>
<feature type="transmembrane region" description="Helical" evidence="5">
    <location>
        <begin position="171"/>
        <end position="189"/>
    </location>
</feature>
<dbReference type="GO" id="GO:0022857">
    <property type="term" value="F:transmembrane transporter activity"/>
    <property type="evidence" value="ECO:0007669"/>
    <property type="project" value="InterPro"/>
</dbReference>
<organism evidence="7 8">
    <name type="scientific">Pseudolysinimonas yzui</name>
    <dbReference type="NCBI Taxonomy" id="2708254"/>
    <lineage>
        <taxon>Bacteria</taxon>
        <taxon>Bacillati</taxon>
        <taxon>Actinomycetota</taxon>
        <taxon>Actinomycetes</taxon>
        <taxon>Micrococcales</taxon>
        <taxon>Microbacteriaceae</taxon>
        <taxon>Pseudolysinimonas</taxon>
    </lineage>
</organism>
<feature type="transmembrane region" description="Helical" evidence="5">
    <location>
        <begin position="343"/>
        <end position="364"/>
    </location>
</feature>
<dbReference type="AlphaFoldDB" id="A0A8J3M6A6"/>
<dbReference type="Pfam" id="PF07690">
    <property type="entry name" value="MFS_1"/>
    <property type="match status" value="1"/>
</dbReference>
<protein>
    <submittedName>
        <fullName evidence="7">MFS transporter</fullName>
    </submittedName>
</protein>
<name>A0A8J3M6A6_9MICO</name>
<dbReference type="Proteomes" id="UP000617531">
    <property type="component" value="Unassembled WGS sequence"/>
</dbReference>
<feature type="transmembrane region" description="Helical" evidence="5">
    <location>
        <begin position="219"/>
        <end position="237"/>
    </location>
</feature>
<feature type="transmembrane region" description="Helical" evidence="5">
    <location>
        <begin position="50"/>
        <end position="70"/>
    </location>
</feature>
<reference evidence="7" key="1">
    <citation type="journal article" date="2014" name="Int. J. Syst. Evol. Microbiol.">
        <title>Complete genome sequence of Corynebacterium casei LMG S-19264T (=DSM 44701T), isolated from a smear-ripened cheese.</title>
        <authorList>
            <consortium name="US DOE Joint Genome Institute (JGI-PGF)"/>
            <person name="Walter F."/>
            <person name="Albersmeier A."/>
            <person name="Kalinowski J."/>
            <person name="Ruckert C."/>
        </authorList>
    </citation>
    <scope>NUCLEOTIDE SEQUENCE</scope>
    <source>
        <strain evidence="7">CGMCC 1.16548</strain>
    </source>
</reference>
<dbReference type="SUPFAM" id="SSF103473">
    <property type="entry name" value="MFS general substrate transporter"/>
    <property type="match status" value="1"/>
</dbReference>
<feature type="domain" description="Major facilitator superfamily (MFS) profile" evidence="6">
    <location>
        <begin position="11"/>
        <end position="396"/>
    </location>
</feature>
<feature type="transmembrane region" description="Helical" evidence="5">
    <location>
        <begin position="144"/>
        <end position="165"/>
    </location>
</feature>
<feature type="transmembrane region" description="Helical" evidence="5">
    <location>
        <begin position="77"/>
        <end position="96"/>
    </location>
</feature>
<dbReference type="PROSITE" id="PS50850">
    <property type="entry name" value="MFS"/>
    <property type="match status" value="1"/>
</dbReference>
<feature type="transmembrane region" description="Helical" evidence="5">
    <location>
        <begin position="257"/>
        <end position="278"/>
    </location>
</feature>
<gene>
    <name evidence="7" type="ORF">GCM10011600_28140</name>
</gene>
<dbReference type="InterPro" id="IPR011701">
    <property type="entry name" value="MFS"/>
</dbReference>
<dbReference type="RefSeq" id="WP_191284179.1">
    <property type="nucleotide sequence ID" value="NZ_BNAI01000010.1"/>
</dbReference>
<dbReference type="GO" id="GO:0005886">
    <property type="term" value="C:plasma membrane"/>
    <property type="evidence" value="ECO:0007669"/>
    <property type="project" value="UniProtKB-SubCell"/>
</dbReference>
<feature type="transmembrane region" description="Helical" evidence="5">
    <location>
        <begin position="310"/>
        <end position="331"/>
    </location>
</feature>
<sequence>MPPRSTQLRRAMFGVFVIFGLNGIAVATWISRLPAIRDILGISVAEVGLLIFGLSAGAVSGLLGAAVVVHRIGARRAMVLTFVVGSLGLGLLALSASLLVSFPLAIAAMAVFGVAWSICDVAMNVEGTQVEREMGRTLMPWYHASWSLGTVAGAGIGAAVAYAGIGPAPHIAGVVVAVLVTAALIPRLLPRELEAEPAEGDEGAKGGFRAQVAAWREPRVLLIGVLVLGMAFAEGSANDWLALAMTDDRGFDDAQGALVFGVFAVAMTVGRIAGVPLLDRFGRVPVLRVAVAASAIGLAVVILVPFTPVMVAGVVVWGLGAALGFPVGMSAAGDDPVGAAARVSAVATIAYCAFLVGPPVLGLVGEQIGILNSLWIVFALIVIAGFAVPAARKPTPVPAHEPAP</sequence>
<reference evidence="7" key="2">
    <citation type="submission" date="2020-09" db="EMBL/GenBank/DDBJ databases">
        <authorList>
            <person name="Sun Q."/>
            <person name="Zhou Y."/>
        </authorList>
    </citation>
    <scope>NUCLEOTIDE SEQUENCE</scope>
    <source>
        <strain evidence="7">CGMCC 1.16548</strain>
    </source>
</reference>
<feature type="transmembrane region" description="Helical" evidence="5">
    <location>
        <begin position="12"/>
        <end position="30"/>
    </location>
</feature>